<dbReference type="GeneID" id="60321137"/>
<protein>
    <submittedName>
        <fullName evidence="2">Uncharacterized protein</fullName>
    </submittedName>
</protein>
<dbReference type="RefSeq" id="YP_009949731.1">
    <property type="nucleotide sequence ID" value="NC_051583.1"/>
</dbReference>
<gene>
    <name evidence="2" type="primary">68</name>
    <name evidence="2" type="ORF">SEA_SAGUARO_68</name>
</gene>
<evidence type="ECO:0000313" key="3">
    <source>
        <dbReference type="Proteomes" id="UP000269292"/>
    </source>
</evidence>
<proteinExistence type="predicted"/>
<name>A0A386KB96_9CAUD</name>
<dbReference type="KEGG" id="vg:60321137"/>
<reference evidence="2 3" key="1">
    <citation type="submission" date="2018-08" db="EMBL/GenBank/DDBJ databases">
        <authorList>
            <person name="Washington J.M."/>
            <person name="Garlena R.A."/>
            <person name="Russell D.A."/>
            <person name="Pope W.H."/>
            <person name="Jacobs-Sera D."/>
            <person name="Hatfull G.F."/>
        </authorList>
    </citation>
    <scope>NUCLEOTIDE SEQUENCE [LARGE SCALE GENOMIC DNA]</scope>
</reference>
<evidence type="ECO:0000313" key="2">
    <source>
        <dbReference type="EMBL" id="AYD82062.1"/>
    </source>
</evidence>
<feature type="region of interest" description="Disordered" evidence="1">
    <location>
        <begin position="1"/>
        <end position="28"/>
    </location>
</feature>
<dbReference type="EMBL" id="MH744423">
    <property type="protein sequence ID" value="AYD82062.1"/>
    <property type="molecule type" value="Genomic_DNA"/>
</dbReference>
<keyword evidence="3" id="KW-1185">Reference proteome</keyword>
<sequence length="92" mass="9845">MGKLIPITDAPSARRTVESMPSPSEAHASIATEGVRLADMLPGQRAAVAVWLRNTAGASFWRAQGGDPARRSGHLAMHTQLLDKARDLEASR</sequence>
<accession>A0A386KB96</accession>
<dbReference type="Proteomes" id="UP000269292">
    <property type="component" value="Segment"/>
</dbReference>
<evidence type="ECO:0000256" key="1">
    <source>
        <dbReference type="SAM" id="MobiDB-lite"/>
    </source>
</evidence>
<organism evidence="2 3">
    <name type="scientific">Mycobacterium phage Saguaro</name>
    <dbReference type="NCBI Taxonomy" id="2315616"/>
    <lineage>
        <taxon>Viruses</taxon>
        <taxon>Duplodnaviria</taxon>
        <taxon>Heunggongvirae</taxon>
        <taxon>Uroviricota</taxon>
        <taxon>Caudoviricetes</taxon>
        <taxon>Bclasvirinae</taxon>
        <taxon>Saguarovirus</taxon>
        <taxon>Saguarovirus saguaro</taxon>
    </lineage>
</organism>